<evidence type="ECO:0000256" key="1">
    <source>
        <dbReference type="SAM" id="MobiDB-lite"/>
    </source>
</evidence>
<organism evidence="2 3">
    <name type="scientific">Micromonospora lutea</name>
    <dbReference type="NCBI Taxonomy" id="419825"/>
    <lineage>
        <taxon>Bacteria</taxon>
        <taxon>Bacillati</taxon>
        <taxon>Actinomycetota</taxon>
        <taxon>Actinomycetes</taxon>
        <taxon>Micromonosporales</taxon>
        <taxon>Micromonosporaceae</taxon>
        <taxon>Micromonospora</taxon>
    </lineage>
</organism>
<keyword evidence="3" id="KW-1185">Reference proteome</keyword>
<protein>
    <submittedName>
        <fullName evidence="2">Uncharacterized protein</fullName>
    </submittedName>
</protein>
<name>A0ABQ4IWV1_9ACTN</name>
<evidence type="ECO:0000313" key="3">
    <source>
        <dbReference type="Proteomes" id="UP000643165"/>
    </source>
</evidence>
<comment type="caution">
    <text evidence="2">The sequence shown here is derived from an EMBL/GenBank/DDBJ whole genome shotgun (WGS) entry which is preliminary data.</text>
</comment>
<reference evidence="2 3" key="1">
    <citation type="submission" date="2021-01" db="EMBL/GenBank/DDBJ databases">
        <title>Whole genome shotgun sequence of Verrucosispora lutea NBRC 106530.</title>
        <authorList>
            <person name="Komaki H."/>
            <person name="Tamura T."/>
        </authorList>
    </citation>
    <scope>NUCLEOTIDE SEQUENCE [LARGE SCALE GENOMIC DNA]</scope>
    <source>
        <strain evidence="2 3">NBRC 106530</strain>
    </source>
</reference>
<proteinExistence type="predicted"/>
<gene>
    <name evidence="2" type="ORF">Vlu01_30150</name>
</gene>
<evidence type="ECO:0000313" key="2">
    <source>
        <dbReference type="EMBL" id="GIJ22391.1"/>
    </source>
</evidence>
<sequence length="160" mass="16544">MWIRASPRPKLLEHRAGSGGEGGWGLGGGEGGNRAGMEQQGIDQRTTLSQVTTGMRVVDSAGLDVGTVDLVQRGDPNAVTVQAPTTDPGSSLDELIESAKVEEPDVPADLAARLLRTGYLKVSTDLVPTGAVYVLADQISTVTPTAVTLNTPAATLPPED</sequence>
<feature type="compositionally biased region" description="Gly residues" evidence="1">
    <location>
        <begin position="17"/>
        <end position="34"/>
    </location>
</feature>
<dbReference type="EMBL" id="BOPB01000013">
    <property type="protein sequence ID" value="GIJ22391.1"/>
    <property type="molecule type" value="Genomic_DNA"/>
</dbReference>
<feature type="region of interest" description="Disordered" evidence="1">
    <location>
        <begin position="1"/>
        <end position="37"/>
    </location>
</feature>
<accession>A0ABQ4IWV1</accession>
<dbReference type="Proteomes" id="UP000643165">
    <property type="component" value="Unassembled WGS sequence"/>
</dbReference>